<dbReference type="AlphaFoldDB" id="A0A1I1G4T5"/>
<dbReference type="OrthoDB" id="978644at2"/>
<proteinExistence type="predicted"/>
<dbReference type="Proteomes" id="UP000199577">
    <property type="component" value="Unassembled WGS sequence"/>
</dbReference>
<keyword evidence="2" id="KW-1133">Transmembrane helix</keyword>
<accession>A0A1I1G4T5</accession>
<keyword evidence="2" id="KW-0812">Transmembrane</keyword>
<keyword evidence="2" id="KW-0472">Membrane</keyword>
<gene>
    <name evidence="3" type="ORF">SAMN05421747_103233</name>
</gene>
<evidence type="ECO:0000256" key="1">
    <source>
        <dbReference type="SAM" id="MobiDB-lite"/>
    </source>
</evidence>
<organism evidence="3 4">
    <name type="scientific">Parapedobacter composti</name>
    <dbReference type="NCBI Taxonomy" id="623281"/>
    <lineage>
        <taxon>Bacteria</taxon>
        <taxon>Pseudomonadati</taxon>
        <taxon>Bacteroidota</taxon>
        <taxon>Sphingobacteriia</taxon>
        <taxon>Sphingobacteriales</taxon>
        <taxon>Sphingobacteriaceae</taxon>
        <taxon>Parapedobacter</taxon>
    </lineage>
</organism>
<feature type="compositionally biased region" description="Polar residues" evidence="1">
    <location>
        <begin position="105"/>
        <end position="114"/>
    </location>
</feature>
<dbReference type="STRING" id="623281.SAMN05421747_103233"/>
<keyword evidence="4" id="KW-1185">Reference proteome</keyword>
<dbReference type="Gene3D" id="1.25.10.10">
    <property type="entry name" value="Leucine-rich Repeat Variant"/>
    <property type="match status" value="1"/>
</dbReference>
<dbReference type="RefSeq" id="WP_090972134.1">
    <property type="nucleotide sequence ID" value="NZ_FOLL01000003.1"/>
</dbReference>
<feature type="transmembrane region" description="Helical" evidence="2">
    <location>
        <begin position="50"/>
        <end position="69"/>
    </location>
</feature>
<protein>
    <recommendedName>
        <fullName evidence="5">HEAT repeat-containing protein</fullName>
    </recommendedName>
</protein>
<evidence type="ECO:0000313" key="4">
    <source>
        <dbReference type="Proteomes" id="UP000199577"/>
    </source>
</evidence>
<evidence type="ECO:0008006" key="5">
    <source>
        <dbReference type="Google" id="ProtNLM"/>
    </source>
</evidence>
<name>A0A1I1G4T5_9SPHI</name>
<evidence type="ECO:0000256" key="2">
    <source>
        <dbReference type="SAM" id="Phobius"/>
    </source>
</evidence>
<reference evidence="3 4" key="1">
    <citation type="submission" date="2016-10" db="EMBL/GenBank/DDBJ databases">
        <authorList>
            <person name="de Groot N.N."/>
        </authorList>
    </citation>
    <scope>NUCLEOTIDE SEQUENCE [LARGE SCALE GENOMIC DNA]</scope>
    <source>
        <strain evidence="3 4">DSM 22900</strain>
    </source>
</reference>
<evidence type="ECO:0000313" key="3">
    <source>
        <dbReference type="EMBL" id="SFC04303.1"/>
    </source>
</evidence>
<feature type="region of interest" description="Disordered" evidence="1">
    <location>
        <begin position="75"/>
        <end position="146"/>
    </location>
</feature>
<dbReference type="InterPro" id="IPR011989">
    <property type="entry name" value="ARM-like"/>
</dbReference>
<sequence length="270" mass="29263">MNDPLKKFVQENREAFDHLVPPTDVLQRLKAQLVPPPVVKKPFMQRHGKAIWLVAASSLVGIVCTYVLLSRPDMPQGGGAEPRIAQQADTEVVAPRSAKGMPSAADSSLSNEPSPQVAIAQRPQPSPSKKAVRPASAQPHTPSLFSRLADSTSASIRLAAILEIEQSNKLDDHTLTKLFSTMNHDANTNVRLAALDVLSRQLHRPQVADRFADALAVQSDPVVQLGLVKIAAQLNHVAVEEALFALARSPYTFSAVKDEAYAILLNQDKL</sequence>
<dbReference type="EMBL" id="FOLL01000003">
    <property type="protein sequence ID" value="SFC04303.1"/>
    <property type="molecule type" value="Genomic_DNA"/>
</dbReference>